<keyword evidence="4" id="KW-0560">Oxidoreductase</keyword>
<dbReference type="EMBL" id="RBZU01000002">
    <property type="protein sequence ID" value="RKP57680.1"/>
    <property type="molecule type" value="Genomic_DNA"/>
</dbReference>
<dbReference type="Gene3D" id="3.30.9.10">
    <property type="entry name" value="D-Amino Acid Oxidase, subunit A, domain 2"/>
    <property type="match status" value="1"/>
</dbReference>
<dbReference type="NCBIfam" id="TIGR02360">
    <property type="entry name" value="pbenz_hydroxyl"/>
    <property type="match status" value="1"/>
</dbReference>
<dbReference type="PRINTS" id="PR00420">
    <property type="entry name" value="RNGMNOXGNASE"/>
</dbReference>
<accession>A0A494YBL3</accession>
<keyword evidence="1" id="KW-0285">Flavoprotein</keyword>
<dbReference type="Proteomes" id="UP000270342">
    <property type="component" value="Unassembled WGS sequence"/>
</dbReference>
<evidence type="ECO:0000256" key="1">
    <source>
        <dbReference type="ARBA" id="ARBA00022630"/>
    </source>
</evidence>
<dbReference type="InterPro" id="IPR036188">
    <property type="entry name" value="FAD/NAD-bd_sf"/>
</dbReference>
<dbReference type="AlphaFoldDB" id="A0A494YBL3"/>
<dbReference type="InterPro" id="IPR002938">
    <property type="entry name" value="FAD-bd"/>
</dbReference>
<dbReference type="EC" id="1.14.13.2" evidence="4"/>
<protein>
    <submittedName>
        <fullName evidence="4">4-hydroxybenzoate 3-monooxygenase</fullName>
        <ecNumber evidence="4">1.14.13.2</ecNumber>
    </submittedName>
</protein>
<organism evidence="4 5">
    <name type="scientific">Pararobbsia silviterrae</name>
    <dbReference type="NCBI Taxonomy" id="1792498"/>
    <lineage>
        <taxon>Bacteria</taxon>
        <taxon>Pseudomonadati</taxon>
        <taxon>Pseudomonadota</taxon>
        <taxon>Betaproteobacteria</taxon>
        <taxon>Burkholderiales</taxon>
        <taxon>Burkholderiaceae</taxon>
        <taxon>Pararobbsia</taxon>
    </lineage>
</organism>
<dbReference type="OrthoDB" id="8672648at2"/>
<evidence type="ECO:0000256" key="2">
    <source>
        <dbReference type="ARBA" id="ARBA00022827"/>
    </source>
</evidence>
<comment type="caution">
    <text evidence="4">The sequence shown here is derived from an EMBL/GenBank/DDBJ whole genome shotgun (WGS) entry which is preliminary data.</text>
</comment>
<feature type="domain" description="FAD-binding" evidence="3">
    <location>
        <begin position="2"/>
        <end position="343"/>
    </location>
</feature>
<keyword evidence="5" id="KW-1185">Reference proteome</keyword>
<name>A0A494YBL3_9BURK</name>
<gene>
    <name evidence="4" type="primary">pobA</name>
    <name evidence="4" type="ORF">D7S86_06990</name>
</gene>
<evidence type="ECO:0000313" key="4">
    <source>
        <dbReference type="EMBL" id="RKP57680.1"/>
    </source>
</evidence>
<dbReference type="SUPFAM" id="SSF54373">
    <property type="entry name" value="FAD-linked reductases, C-terminal domain"/>
    <property type="match status" value="1"/>
</dbReference>
<dbReference type="NCBIfam" id="NF006091">
    <property type="entry name" value="PRK08243.1"/>
    <property type="match status" value="1"/>
</dbReference>
<dbReference type="InterPro" id="IPR012733">
    <property type="entry name" value="HB_mOase"/>
</dbReference>
<dbReference type="Gene3D" id="3.50.50.60">
    <property type="entry name" value="FAD/NAD(P)-binding domain"/>
    <property type="match status" value="1"/>
</dbReference>
<sequence>MKTRVAIIGAGPSGLLLGQLLHKAGIDNVIVERQSGEYVLSRIRAGVLEQGTVDLMREAGVSERMDAEGLVHDGIELVFGGRRDRIDLKALTGGSTVLVYGQTEVTRDLMAAREARGATTVYEASNVQLHDVKGDAPYVTFEKNGETVRLDCDYIAGCDGFHGVSRKTIPAEVLTHYERVYPFGWLGLLSDTPPVNHELIYAHHERGFVLCSQRSMVRSRYYLQVPLTEKVEDWSDDRFWEELKTRLPKDVADKVVTGPSLEKSIAPLRSYVVEPMQYGKLFLVGDAAHIVPPTGAKGLNLAASDVSTLYRILTRVYRDGRVDLLDKYSPIALRRVWKAERFSWFMTNLLHEFTERDAFDRRMQRTDYDYYTTSDAGLKTIAENYVGLPYEPIE</sequence>
<dbReference type="PANTHER" id="PTHR43004:SF3">
    <property type="entry name" value="P-HYDROXYBENZOATE HYDROXYLASE"/>
    <property type="match status" value="1"/>
</dbReference>
<dbReference type="SUPFAM" id="SSF51905">
    <property type="entry name" value="FAD/NAD(P)-binding domain"/>
    <property type="match status" value="1"/>
</dbReference>
<evidence type="ECO:0000259" key="3">
    <source>
        <dbReference type="Pfam" id="PF01494"/>
    </source>
</evidence>
<proteinExistence type="predicted"/>
<dbReference type="PANTHER" id="PTHR43004">
    <property type="entry name" value="TRK SYSTEM POTASSIUM UPTAKE PROTEIN"/>
    <property type="match status" value="1"/>
</dbReference>
<evidence type="ECO:0000313" key="5">
    <source>
        <dbReference type="Proteomes" id="UP000270342"/>
    </source>
</evidence>
<dbReference type="GO" id="GO:0018659">
    <property type="term" value="F:4-hydroxybenzoate 3-monooxygenase activity"/>
    <property type="evidence" value="ECO:0007669"/>
    <property type="project" value="UniProtKB-EC"/>
</dbReference>
<dbReference type="Pfam" id="PF01494">
    <property type="entry name" value="FAD_binding_3"/>
    <property type="match status" value="1"/>
</dbReference>
<dbReference type="RefSeq" id="WP_121084891.1">
    <property type="nucleotide sequence ID" value="NZ_RBZU01000002.1"/>
</dbReference>
<reference evidence="4 5" key="1">
    <citation type="submission" date="2018-10" db="EMBL/GenBank/DDBJ databases">
        <title>Robbsia sp. DHC34, isolated from soil.</title>
        <authorList>
            <person name="Gao Z.-H."/>
            <person name="Qiu L.-H."/>
        </authorList>
    </citation>
    <scope>NUCLEOTIDE SEQUENCE [LARGE SCALE GENOMIC DNA]</scope>
    <source>
        <strain evidence="4 5">DHC34</strain>
    </source>
</reference>
<dbReference type="GO" id="GO:0071949">
    <property type="term" value="F:FAD binding"/>
    <property type="evidence" value="ECO:0007669"/>
    <property type="project" value="InterPro"/>
</dbReference>
<keyword evidence="4" id="KW-0503">Monooxygenase</keyword>
<keyword evidence="2" id="KW-0274">FAD</keyword>
<dbReference type="InterPro" id="IPR050641">
    <property type="entry name" value="RIFMO-like"/>
</dbReference>
<dbReference type="GO" id="GO:0043639">
    <property type="term" value="P:benzoate catabolic process"/>
    <property type="evidence" value="ECO:0007669"/>
    <property type="project" value="InterPro"/>
</dbReference>